<dbReference type="InterPro" id="IPR009030">
    <property type="entry name" value="Growth_fac_rcpt_cys_sf"/>
</dbReference>
<dbReference type="PROSITE" id="PS01248">
    <property type="entry name" value="EGF_LAM_1"/>
    <property type="match status" value="1"/>
</dbReference>
<evidence type="ECO:0000256" key="5">
    <source>
        <dbReference type="SAM" id="SignalP"/>
    </source>
</evidence>
<feature type="signal peptide" evidence="5">
    <location>
        <begin position="1"/>
        <end position="20"/>
    </location>
</feature>
<evidence type="ECO:0000313" key="8">
    <source>
        <dbReference type="Proteomes" id="UP000237144"/>
    </source>
</evidence>
<dbReference type="STRING" id="741276.A0A2S5BIG3"/>
<feature type="domain" description="EGF-like" evidence="6">
    <location>
        <begin position="216"/>
        <end position="248"/>
    </location>
</feature>
<dbReference type="EMBL" id="PJQD01000002">
    <property type="protein sequence ID" value="POY76568.1"/>
    <property type="molecule type" value="Genomic_DNA"/>
</dbReference>
<name>A0A2S5BIG3_9BASI</name>
<dbReference type="SMART" id="SM00261">
    <property type="entry name" value="FU"/>
    <property type="match status" value="6"/>
</dbReference>
<keyword evidence="4" id="KW-1133">Transmembrane helix</keyword>
<dbReference type="OrthoDB" id="18487at2759"/>
<comment type="caution">
    <text evidence="7">The sequence shown here is derived from an EMBL/GenBank/DDBJ whole genome shotgun (WGS) entry which is preliminary data.</text>
</comment>
<sequence length="903" mass="91414">MLRESLFIASLLRLWSTALAATVTNSTGQATNTSDKAAVCTPDLCLVGANSLTAGLHVDLPYNGSTWQIALLPGSYTSSSPAFTGPTASDAPLSSLFTKPSTASSSNGFSTSGSLGGSASSAFNVAVQPGLVTYSSSLYQGTSVVVSPSSDASAANSSVTDLPTEIASLLLSSNTVAIASFANDRSSRLVLWESLHDAGELPSGAGSGGLDIEEVQASGCAKPCSSGGICTANGTCTCLPGFSGQTCDACSKGFFGRSCASCPAGCASCDDGINGTGICLDAPVSSIILPSSCNCVNGICSSNTTSATCECSAGWTAAANGTQCAACASGYYQTQSGECRACDPCCASCSGPNATCQTCQSGLQPDSSDGTKCVTATTASTNGTFITCPSRTFWNAASASCVDCNPLCESCFAAGTAGCLSCRSPNVLMPNGGGCVAYDSGTGVCNGAASVNSTVKVASGWVYDNDKKVCDALPPRCAAGGIDSFSPSSSRTSLQCSACLPGSYLVKGACLDSCPPGSMVSGDGKSCQACDSSCATCAHSPSYCTSCSSSSALVLNGTCTTSSSCPSGFFTSTTSLAAANNASSCLACHPDCATCSGPTSDACLSCPAYRPVLTAARTCVSTCASNEYYDKSKSKCVACDSGCATCSGGSASSCLSCPSGQKLRRGTCAAPTTAASKACSVIAGFGVCLEDLVTVAATSAATVEEDKRWRLRWWVILVIVLVVLALVGVGVWWFRKREQKRRRAHTARFAKELGDKEVDKKLAALPVSIAYPPIPRADTPASSSAASQHHLVPMSASEDPLPLAASHEVPLTPRFVLEDPASPISPSPSHFPPHLLAAPPGINSSSRWSLSSYGSNTTLKRDPPRTKGGSSETSPPGSPSAGARKFTTRAGNTLILQSRNPFR</sequence>
<keyword evidence="8" id="KW-1185">Reference proteome</keyword>
<dbReference type="PROSITE" id="PS00022">
    <property type="entry name" value="EGF_1"/>
    <property type="match status" value="1"/>
</dbReference>
<keyword evidence="5" id="KW-0732">Signal</keyword>
<dbReference type="InterPro" id="IPR002049">
    <property type="entry name" value="LE_dom"/>
</dbReference>
<feature type="chain" id="PRO_5015766414" description="EGF-like domain-containing protein" evidence="5">
    <location>
        <begin position="21"/>
        <end position="903"/>
    </location>
</feature>
<keyword evidence="2" id="KW-1015">Disulfide bond</keyword>
<dbReference type="SUPFAM" id="SSF57184">
    <property type="entry name" value="Growth factor receptor domain"/>
    <property type="match status" value="3"/>
</dbReference>
<reference evidence="7 8" key="1">
    <citation type="journal article" date="2018" name="Front. Microbiol.">
        <title>Prospects for Fungal Bioremediation of Acidic Radioactive Waste Sites: Characterization and Genome Sequence of Rhodotorula taiwanensis MD1149.</title>
        <authorList>
            <person name="Tkavc R."/>
            <person name="Matrosova V.Y."/>
            <person name="Grichenko O.E."/>
            <person name="Gostincar C."/>
            <person name="Volpe R.P."/>
            <person name="Klimenkova P."/>
            <person name="Gaidamakova E.K."/>
            <person name="Zhou C.E."/>
            <person name="Stewart B.J."/>
            <person name="Lyman M.G."/>
            <person name="Malfatti S.A."/>
            <person name="Rubinfeld B."/>
            <person name="Courtot M."/>
            <person name="Singh J."/>
            <person name="Dalgard C.L."/>
            <person name="Hamilton T."/>
            <person name="Frey K.G."/>
            <person name="Gunde-Cimerman N."/>
            <person name="Dugan L."/>
            <person name="Daly M.J."/>
        </authorList>
    </citation>
    <scope>NUCLEOTIDE SEQUENCE [LARGE SCALE GENOMIC DNA]</scope>
    <source>
        <strain evidence="7 8">MD1149</strain>
    </source>
</reference>
<feature type="disulfide bond" evidence="2">
    <location>
        <begin position="238"/>
        <end position="247"/>
    </location>
</feature>
<feature type="compositionally biased region" description="Low complexity" evidence="3">
    <location>
        <begin position="844"/>
        <end position="855"/>
    </location>
</feature>
<evidence type="ECO:0000313" key="7">
    <source>
        <dbReference type="EMBL" id="POY76568.1"/>
    </source>
</evidence>
<gene>
    <name evidence="7" type="ORF">BMF94_0157</name>
</gene>
<feature type="compositionally biased region" description="Polar residues" evidence="3">
    <location>
        <begin position="889"/>
        <end position="903"/>
    </location>
</feature>
<keyword evidence="4" id="KW-0472">Membrane</keyword>
<evidence type="ECO:0000256" key="1">
    <source>
        <dbReference type="ARBA" id="ARBA00022536"/>
    </source>
</evidence>
<feature type="transmembrane region" description="Helical" evidence="4">
    <location>
        <begin position="713"/>
        <end position="734"/>
    </location>
</feature>
<dbReference type="InterPro" id="IPR006212">
    <property type="entry name" value="Furin_repeat"/>
</dbReference>
<dbReference type="PANTHER" id="PTHR15332">
    <property type="entry name" value="PROPROTEIN CONVERTASE SUBTILISIN_KEXIN TYPE 5-LIKE"/>
    <property type="match status" value="1"/>
</dbReference>
<protein>
    <recommendedName>
        <fullName evidence="6">EGF-like domain-containing protein</fullName>
    </recommendedName>
</protein>
<dbReference type="CDD" id="cd00055">
    <property type="entry name" value="EGF_Lam"/>
    <property type="match status" value="1"/>
</dbReference>
<dbReference type="CDD" id="cd00064">
    <property type="entry name" value="FU"/>
    <property type="match status" value="2"/>
</dbReference>
<dbReference type="InterPro" id="IPR000742">
    <property type="entry name" value="EGF"/>
</dbReference>
<accession>A0A2S5BIG3</accession>
<keyword evidence="1 2" id="KW-0245">EGF-like domain</keyword>
<comment type="caution">
    <text evidence="2">Lacks conserved residue(s) required for the propagation of feature annotation.</text>
</comment>
<keyword evidence="4" id="KW-0812">Transmembrane</keyword>
<organism evidence="7 8">
    <name type="scientific">Rhodotorula taiwanensis</name>
    <dbReference type="NCBI Taxonomy" id="741276"/>
    <lineage>
        <taxon>Eukaryota</taxon>
        <taxon>Fungi</taxon>
        <taxon>Dikarya</taxon>
        <taxon>Basidiomycota</taxon>
        <taxon>Pucciniomycotina</taxon>
        <taxon>Microbotryomycetes</taxon>
        <taxon>Sporidiobolales</taxon>
        <taxon>Sporidiobolaceae</taxon>
        <taxon>Rhodotorula</taxon>
    </lineage>
</organism>
<proteinExistence type="predicted"/>
<evidence type="ECO:0000256" key="3">
    <source>
        <dbReference type="SAM" id="MobiDB-lite"/>
    </source>
</evidence>
<dbReference type="Gene3D" id="2.10.220.10">
    <property type="entry name" value="Hormone Receptor, Insulin-like Growth Factor Receptor 1, Chain A, domain 2"/>
    <property type="match status" value="2"/>
</dbReference>
<dbReference type="AlphaFoldDB" id="A0A2S5BIG3"/>
<dbReference type="PANTHER" id="PTHR15332:SF175">
    <property type="entry name" value="PROPROTEIN CONVERTASE SUBTILISIN_KEXIN TYPE 5-LIKE"/>
    <property type="match status" value="1"/>
</dbReference>
<dbReference type="Gene3D" id="2.10.25.10">
    <property type="entry name" value="Laminin"/>
    <property type="match status" value="1"/>
</dbReference>
<feature type="region of interest" description="Disordered" evidence="3">
    <location>
        <begin position="820"/>
        <end position="903"/>
    </location>
</feature>
<evidence type="ECO:0000256" key="4">
    <source>
        <dbReference type="SAM" id="Phobius"/>
    </source>
</evidence>
<dbReference type="PROSITE" id="PS50026">
    <property type="entry name" value="EGF_3"/>
    <property type="match status" value="1"/>
</dbReference>
<evidence type="ECO:0000256" key="2">
    <source>
        <dbReference type="PROSITE-ProRule" id="PRU00076"/>
    </source>
</evidence>
<evidence type="ECO:0000259" key="6">
    <source>
        <dbReference type="PROSITE" id="PS50026"/>
    </source>
</evidence>
<dbReference type="SMART" id="SM00181">
    <property type="entry name" value="EGF"/>
    <property type="match status" value="4"/>
</dbReference>
<feature type="disulfide bond" evidence="2">
    <location>
        <begin position="220"/>
        <end position="230"/>
    </location>
</feature>
<dbReference type="Proteomes" id="UP000237144">
    <property type="component" value="Unassembled WGS sequence"/>
</dbReference>